<dbReference type="Proteomes" id="UP000267821">
    <property type="component" value="Unassembled WGS sequence"/>
</dbReference>
<dbReference type="Pfam" id="PF03129">
    <property type="entry name" value="HGTP_anticodon"/>
    <property type="match status" value="1"/>
</dbReference>
<dbReference type="InterPro" id="IPR045864">
    <property type="entry name" value="aa-tRNA-synth_II/BPL/LPL"/>
</dbReference>
<dbReference type="AlphaFoldDB" id="A0A3N4LH60"/>
<dbReference type="PANTHER" id="PTHR11451:SF50">
    <property type="entry name" value="THREONINE--TRNA LIGASE, MITOCHONDRIAL"/>
    <property type="match status" value="1"/>
</dbReference>
<dbReference type="PROSITE" id="PS50862">
    <property type="entry name" value="AA_TRNA_LIGASE_II"/>
    <property type="match status" value="1"/>
</dbReference>
<dbReference type="EMBL" id="ML121567">
    <property type="protein sequence ID" value="RPB20819.1"/>
    <property type="molecule type" value="Genomic_DNA"/>
</dbReference>
<evidence type="ECO:0000256" key="12">
    <source>
        <dbReference type="ARBA" id="ARBA00049515"/>
    </source>
</evidence>
<protein>
    <recommendedName>
        <fullName evidence="3">threonine--tRNA ligase</fullName>
        <ecNumber evidence="3">6.1.1.3</ecNumber>
    </recommendedName>
    <alternativeName>
        <fullName evidence="11">Threonyl-tRNA synthetase</fullName>
    </alternativeName>
</protein>
<feature type="compositionally biased region" description="Pro residues" evidence="13">
    <location>
        <begin position="42"/>
        <end position="54"/>
    </location>
</feature>
<dbReference type="InterPro" id="IPR002314">
    <property type="entry name" value="aa-tRNA-synt_IIb"/>
</dbReference>
<keyword evidence="4" id="KW-0436">Ligase</keyword>
<keyword evidence="8" id="KW-0809">Transit peptide</keyword>
<dbReference type="EC" id="6.1.1.3" evidence="3"/>
<evidence type="ECO:0000256" key="5">
    <source>
        <dbReference type="ARBA" id="ARBA00022741"/>
    </source>
</evidence>
<dbReference type="Gene3D" id="3.40.50.800">
    <property type="entry name" value="Anticodon-binding domain"/>
    <property type="match status" value="1"/>
</dbReference>
<dbReference type="FunFam" id="3.30.930.10:FF:000039">
    <property type="entry name" value="Threonyl-tRNA synthetase, mitochondrial"/>
    <property type="match status" value="1"/>
</dbReference>
<accession>A0A3N4LH60</accession>
<keyword evidence="7" id="KW-0648">Protein biosynthesis</keyword>
<dbReference type="GO" id="GO:0005524">
    <property type="term" value="F:ATP binding"/>
    <property type="evidence" value="ECO:0007669"/>
    <property type="project" value="UniProtKB-KW"/>
</dbReference>
<evidence type="ECO:0000313" key="15">
    <source>
        <dbReference type="EMBL" id="RPB20819.1"/>
    </source>
</evidence>
<dbReference type="SUPFAM" id="SSF55681">
    <property type="entry name" value="Class II aaRS and biotin synthetases"/>
    <property type="match status" value="1"/>
</dbReference>
<dbReference type="GO" id="GO:0004829">
    <property type="term" value="F:threonine-tRNA ligase activity"/>
    <property type="evidence" value="ECO:0007669"/>
    <property type="project" value="UniProtKB-EC"/>
</dbReference>
<gene>
    <name evidence="15" type="ORF">L211DRAFT_828862</name>
</gene>
<evidence type="ECO:0000256" key="8">
    <source>
        <dbReference type="ARBA" id="ARBA00022946"/>
    </source>
</evidence>
<feature type="domain" description="Aminoacyl-transfer RNA synthetases class-II family profile" evidence="14">
    <location>
        <begin position="86"/>
        <end position="384"/>
    </location>
</feature>
<dbReference type="InterPro" id="IPR033728">
    <property type="entry name" value="ThrRS_core"/>
</dbReference>
<evidence type="ECO:0000256" key="6">
    <source>
        <dbReference type="ARBA" id="ARBA00022840"/>
    </source>
</evidence>
<keyword evidence="10" id="KW-0030">Aminoacyl-tRNA synthetase</keyword>
<dbReference type="GO" id="GO:0005759">
    <property type="term" value="C:mitochondrial matrix"/>
    <property type="evidence" value="ECO:0007669"/>
    <property type="project" value="UniProtKB-SubCell"/>
</dbReference>
<comment type="subcellular location">
    <subcellularLocation>
        <location evidence="1">Mitochondrion matrix</location>
    </subcellularLocation>
</comment>
<dbReference type="InParanoid" id="A0A3N4LH60"/>
<dbReference type="InterPro" id="IPR002320">
    <property type="entry name" value="Thr-tRNA-ligase_IIa"/>
</dbReference>
<evidence type="ECO:0000256" key="2">
    <source>
        <dbReference type="ARBA" id="ARBA00008226"/>
    </source>
</evidence>
<reference evidence="15 16" key="1">
    <citation type="journal article" date="2018" name="Nat. Ecol. Evol.">
        <title>Pezizomycetes genomes reveal the molecular basis of ectomycorrhizal truffle lifestyle.</title>
        <authorList>
            <person name="Murat C."/>
            <person name="Payen T."/>
            <person name="Noel B."/>
            <person name="Kuo A."/>
            <person name="Morin E."/>
            <person name="Chen J."/>
            <person name="Kohler A."/>
            <person name="Krizsan K."/>
            <person name="Balestrini R."/>
            <person name="Da Silva C."/>
            <person name="Montanini B."/>
            <person name="Hainaut M."/>
            <person name="Levati E."/>
            <person name="Barry K.W."/>
            <person name="Belfiori B."/>
            <person name="Cichocki N."/>
            <person name="Clum A."/>
            <person name="Dockter R.B."/>
            <person name="Fauchery L."/>
            <person name="Guy J."/>
            <person name="Iotti M."/>
            <person name="Le Tacon F."/>
            <person name="Lindquist E.A."/>
            <person name="Lipzen A."/>
            <person name="Malagnac F."/>
            <person name="Mello A."/>
            <person name="Molinier V."/>
            <person name="Miyauchi S."/>
            <person name="Poulain J."/>
            <person name="Riccioni C."/>
            <person name="Rubini A."/>
            <person name="Sitrit Y."/>
            <person name="Splivallo R."/>
            <person name="Traeger S."/>
            <person name="Wang M."/>
            <person name="Zifcakova L."/>
            <person name="Wipf D."/>
            <person name="Zambonelli A."/>
            <person name="Paolocci F."/>
            <person name="Nowrousian M."/>
            <person name="Ottonello S."/>
            <person name="Baldrian P."/>
            <person name="Spatafora J.W."/>
            <person name="Henrissat B."/>
            <person name="Nagy L.G."/>
            <person name="Aury J.M."/>
            <person name="Wincker P."/>
            <person name="Grigoriev I.V."/>
            <person name="Bonfante P."/>
            <person name="Martin F.M."/>
        </authorList>
    </citation>
    <scope>NUCLEOTIDE SEQUENCE [LARGE SCALE GENOMIC DNA]</scope>
    <source>
        <strain evidence="15 16">ATCC MYA-4762</strain>
    </source>
</reference>
<keyword evidence="16" id="KW-1185">Reference proteome</keyword>
<dbReference type="InterPro" id="IPR004154">
    <property type="entry name" value="Anticodon-bd"/>
</dbReference>
<dbReference type="SUPFAM" id="SSF52954">
    <property type="entry name" value="Class II aaRS ABD-related"/>
    <property type="match status" value="1"/>
</dbReference>
<evidence type="ECO:0000256" key="1">
    <source>
        <dbReference type="ARBA" id="ARBA00004305"/>
    </source>
</evidence>
<dbReference type="PRINTS" id="PR01047">
    <property type="entry name" value="TRNASYNTHTHR"/>
</dbReference>
<feature type="region of interest" description="Disordered" evidence="13">
    <location>
        <begin position="24"/>
        <end position="61"/>
    </location>
</feature>
<evidence type="ECO:0000256" key="11">
    <source>
        <dbReference type="ARBA" id="ARBA00031900"/>
    </source>
</evidence>
<keyword evidence="9" id="KW-0496">Mitochondrion</keyword>
<keyword evidence="5" id="KW-0547">Nucleotide-binding</keyword>
<dbReference type="OrthoDB" id="5423599at2759"/>
<dbReference type="PANTHER" id="PTHR11451">
    <property type="entry name" value="THREONINE-TRNA LIGASE"/>
    <property type="match status" value="1"/>
</dbReference>
<dbReference type="Pfam" id="PF00587">
    <property type="entry name" value="tRNA-synt_2b"/>
    <property type="match status" value="1"/>
</dbReference>
<dbReference type="InterPro" id="IPR036621">
    <property type="entry name" value="Anticodon-bd_dom_sf"/>
</dbReference>
<comment type="catalytic activity">
    <reaction evidence="12">
        <text>tRNA(Thr) + L-threonine + ATP = L-threonyl-tRNA(Thr) + AMP + diphosphate + H(+)</text>
        <dbReference type="Rhea" id="RHEA:24624"/>
        <dbReference type="Rhea" id="RHEA-COMP:9670"/>
        <dbReference type="Rhea" id="RHEA-COMP:9704"/>
        <dbReference type="ChEBI" id="CHEBI:15378"/>
        <dbReference type="ChEBI" id="CHEBI:30616"/>
        <dbReference type="ChEBI" id="CHEBI:33019"/>
        <dbReference type="ChEBI" id="CHEBI:57926"/>
        <dbReference type="ChEBI" id="CHEBI:78442"/>
        <dbReference type="ChEBI" id="CHEBI:78534"/>
        <dbReference type="ChEBI" id="CHEBI:456215"/>
        <dbReference type="EC" id="6.1.1.3"/>
    </reaction>
</comment>
<name>A0A3N4LH60_9PEZI</name>
<evidence type="ECO:0000256" key="9">
    <source>
        <dbReference type="ARBA" id="ARBA00023128"/>
    </source>
</evidence>
<evidence type="ECO:0000256" key="3">
    <source>
        <dbReference type="ARBA" id="ARBA00013163"/>
    </source>
</evidence>
<evidence type="ECO:0000256" key="13">
    <source>
        <dbReference type="SAM" id="MobiDB-lite"/>
    </source>
</evidence>
<keyword evidence="6" id="KW-0067">ATP-binding</keyword>
<evidence type="ECO:0000313" key="16">
    <source>
        <dbReference type="Proteomes" id="UP000267821"/>
    </source>
</evidence>
<evidence type="ECO:0000256" key="7">
    <source>
        <dbReference type="ARBA" id="ARBA00022917"/>
    </source>
</evidence>
<dbReference type="GO" id="GO:0006435">
    <property type="term" value="P:threonyl-tRNA aminoacylation"/>
    <property type="evidence" value="ECO:0007669"/>
    <property type="project" value="InterPro"/>
</dbReference>
<sequence>MDLRLRGTLLHRIIPTRIVSRQYRSAPSAITTQTQPTRRPTPEQPPLPPRPSPGNPVSLPDHRRLATEQELFFSSPASPGSPLFLPNGSRIFHKLQEFLRAQYAYYGFQEIVSPTIFKKSLWEQSGHWDRYSQDMFIVTGRGASGGAKETLEIGEEEEYGLKPMNCPGHCLIFKSSTKSHRDLPVRYADFSPLHRNEVSGSLSGLTRVRRFHQDDAHIFCRPSQISSEITSTLEFINTAYKVFRLPEHKLVLSTRPENHIGEISEWDRAEAALREALNASGKEWSTNERDGAFYGPKIDIILKDSDGKEHQTATIQLDFQLPARFGLVYQMPAPELEEKVLEATTPAETGKSGLAAPVIIHRAIFGSLERFMALLIEHYNGRWPFWLSPRQAIVIPVVNTNELVAYAKGVQRTVSGVEGPTPASSSATAAQPLGRRAFVVDIDTSGKSLSKKIQEARSMKYNHVIVVGESNLKSGTVTVSSRVDEVPPDGAVQKPVGKELLAPEVYAMFVNLEKQYR</sequence>
<dbReference type="Gene3D" id="3.30.930.10">
    <property type="entry name" value="Bira Bifunctional Protein, Domain 2"/>
    <property type="match status" value="1"/>
</dbReference>
<proteinExistence type="inferred from homology"/>
<dbReference type="InterPro" id="IPR006195">
    <property type="entry name" value="aa-tRNA-synth_II"/>
</dbReference>
<organism evidence="15 16">
    <name type="scientific">Terfezia boudieri ATCC MYA-4762</name>
    <dbReference type="NCBI Taxonomy" id="1051890"/>
    <lineage>
        <taxon>Eukaryota</taxon>
        <taxon>Fungi</taxon>
        <taxon>Dikarya</taxon>
        <taxon>Ascomycota</taxon>
        <taxon>Pezizomycotina</taxon>
        <taxon>Pezizomycetes</taxon>
        <taxon>Pezizales</taxon>
        <taxon>Pezizaceae</taxon>
        <taxon>Terfezia</taxon>
    </lineage>
</organism>
<dbReference type="STRING" id="1051890.A0A3N4LH60"/>
<evidence type="ECO:0000256" key="10">
    <source>
        <dbReference type="ARBA" id="ARBA00023146"/>
    </source>
</evidence>
<comment type="similarity">
    <text evidence="2">Belongs to the class-II aminoacyl-tRNA synthetase family.</text>
</comment>
<dbReference type="CDD" id="cd00771">
    <property type="entry name" value="ThrRS_core"/>
    <property type="match status" value="1"/>
</dbReference>
<evidence type="ECO:0000259" key="14">
    <source>
        <dbReference type="PROSITE" id="PS50862"/>
    </source>
</evidence>
<evidence type="ECO:0000256" key="4">
    <source>
        <dbReference type="ARBA" id="ARBA00022598"/>
    </source>
</evidence>